<dbReference type="RefSeq" id="WP_003299490.1">
    <property type="nucleotide sequence ID" value="NZ_AOBS01000036.1"/>
</dbReference>
<evidence type="ECO:0000256" key="2">
    <source>
        <dbReference type="SAM" id="Phobius"/>
    </source>
</evidence>
<dbReference type="EMBL" id="AOBS01000036">
    <property type="protein sequence ID" value="EME00756.1"/>
    <property type="molecule type" value="Genomic_DNA"/>
</dbReference>
<feature type="transmembrane region" description="Helical" evidence="2">
    <location>
        <begin position="42"/>
        <end position="58"/>
    </location>
</feature>
<reference evidence="3 4" key="1">
    <citation type="journal article" date="2013" name="Genome Announc.">
        <title>Draft Genome of Pseudomonas stutzeri Strain NF13, a Nitrogen Fixer Isolated from the Galapagos Rift Hydrothermal Vent.</title>
        <authorList>
            <person name="Pena A."/>
            <person name="Busquets A."/>
            <person name="Gomila M."/>
            <person name="Mayol J."/>
            <person name="Bosch R."/>
            <person name="Nogales B."/>
            <person name="Garcia-Valdes E."/>
            <person name="Bennasar A."/>
            <person name="Lalucat J."/>
        </authorList>
    </citation>
    <scope>NUCLEOTIDE SEQUENCE [LARGE SCALE GENOMIC DNA]</scope>
    <source>
        <strain evidence="3 4">NF13</strain>
    </source>
</reference>
<feature type="transmembrane region" description="Helical" evidence="2">
    <location>
        <begin position="172"/>
        <end position="191"/>
    </location>
</feature>
<keyword evidence="2" id="KW-1133">Transmembrane helix</keyword>
<keyword evidence="2" id="KW-0472">Membrane</keyword>
<keyword evidence="2" id="KW-0812">Transmembrane</keyword>
<evidence type="ECO:0000313" key="4">
    <source>
        <dbReference type="Proteomes" id="UP000011700"/>
    </source>
</evidence>
<name>M2TTU7_STUST</name>
<comment type="caution">
    <text evidence="3">The sequence shown here is derived from an EMBL/GenBank/DDBJ whole genome shotgun (WGS) entry which is preliminary data.</text>
</comment>
<proteinExistence type="predicted"/>
<evidence type="ECO:0000313" key="3">
    <source>
        <dbReference type="EMBL" id="EME00756.1"/>
    </source>
</evidence>
<evidence type="ECO:0000256" key="1">
    <source>
        <dbReference type="SAM" id="MobiDB-lite"/>
    </source>
</evidence>
<feature type="transmembrane region" description="Helical" evidence="2">
    <location>
        <begin position="70"/>
        <end position="88"/>
    </location>
</feature>
<gene>
    <name evidence="3" type="ORF">B381_06596</name>
</gene>
<dbReference type="Proteomes" id="UP000011700">
    <property type="component" value="Unassembled WGS sequence"/>
</dbReference>
<dbReference type="PATRIC" id="fig|1212548.4.peg.1265"/>
<dbReference type="AlphaFoldDB" id="M2TTU7"/>
<sequence>MKFAYRAGLACIFVGLYLASLFALDSPPAQTPRMWLNVDSALYYGLFYFLGWLSFGWIKQLDLRLHMNNPIGLLLMGCTGAVVLMTFLKGINYPYTALGWDIANPIRHIFNLPLILALIFFHFFVAYSLAGLRYATALGKETLALCGLETITRTVLISSITTAGLTLAINNAFSAIIFTVATLSFSLYVVIPVKNTIVKHYANEARRREVDEMQPVMEPVLSGLATEEPLAARAPGLPDEQSNALAAR</sequence>
<organism evidence="3 4">
    <name type="scientific">Stutzerimonas stutzeri NF13</name>
    <dbReference type="NCBI Taxonomy" id="1212548"/>
    <lineage>
        <taxon>Bacteria</taxon>
        <taxon>Pseudomonadati</taxon>
        <taxon>Pseudomonadota</taxon>
        <taxon>Gammaproteobacteria</taxon>
        <taxon>Pseudomonadales</taxon>
        <taxon>Pseudomonadaceae</taxon>
        <taxon>Stutzerimonas</taxon>
    </lineage>
</organism>
<feature type="region of interest" description="Disordered" evidence="1">
    <location>
        <begin position="229"/>
        <end position="248"/>
    </location>
</feature>
<feature type="transmembrane region" description="Helical" evidence="2">
    <location>
        <begin position="142"/>
        <end position="166"/>
    </location>
</feature>
<feature type="transmembrane region" description="Helical" evidence="2">
    <location>
        <begin position="108"/>
        <end position="130"/>
    </location>
</feature>
<protein>
    <submittedName>
        <fullName evidence="3">Uncharacterized protein</fullName>
    </submittedName>
</protein>
<accession>M2TTU7</accession>